<reference evidence="1 2" key="1">
    <citation type="submission" date="2020-04" db="EMBL/GenBank/DDBJ databases">
        <authorList>
            <person name="De Canck E."/>
        </authorList>
    </citation>
    <scope>NUCLEOTIDE SEQUENCE [LARGE SCALE GENOMIC DNA]</scope>
    <source>
        <strain evidence="1 2">LMG 27177</strain>
    </source>
</reference>
<sequence>MAPQLLANCIDYQRSPPKRQFLARSRSQLDIPAYRHSNPYASQSSSDLHATVLISMPVATRSAGARQVRWVDAWESRSSYVGTLCTCLTRCRLCANLPVASLPQLRIDVDRVNFPQVPVTVDPASNPRHRRRRCTKGHLPGNHGSVETCASIARPDFLRGAERTRGRAADSNSWPCRFRRVCIY</sequence>
<protein>
    <submittedName>
        <fullName evidence="1">Uncharacterized protein</fullName>
    </submittedName>
</protein>
<dbReference type="AlphaFoldDB" id="A0A6J5H2L9"/>
<evidence type="ECO:0000313" key="2">
    <source>
        <dbReference type="Proteomes" id="UP000494252"/>
    </source>
</evidence>
<organism evidence="1 2">
    <name type="scientific">Paraburkholderia fynbosensis</name>
    <dbReference type="NCBI Taxonomy" id="1200993"/>
    <lineage>
        <taxon>Bacteria</taxon>
        <taxon>Pseudomonadati</taxon>
        <taxon>Pseudomonadota</taxon>
        <taxon>Betaproteobacteria</taxon>
        <taxon>Burkholderiales</taxon>
        <taxon>Burkholderiaceae</taxon>
        <taxon>Paraburkholderia</taxon>
    </lineage>
</organism>
<keyword evidence="2" id="KW-1185">Reference proteome</keyword>
<evidence type="ECO:0000313" key="1">
    <source>
        <dbReference type="EMBL" id="CAB3809674.1"/>
    </source>
</evidence>
<dbReference type="EMBL" id="CADIKI010000030">
    <property type="protein sequence ID" value="CAB3809674.1"/>
    <property type="molecule type" value="Genomic_DNA"/>
</dbReference>
<proteinExistence type="predicted"/>
<dbReference type="Proteomes" id="UP000494252">
    <property type="component" value="Unassembled WGS sequence"/>
</dbReference>
<name>A0A6J5H2L9_9BURK</name>
<accession>A0A6J5H2L9</accession>
<gene>
    <name evidence="1" type="ORF">LMG27177_06867</name>
</gene>